<keyword evidence="2" id="KW-1185">Reference proteome</keyword>
<dbReference type="Proteomes" id="UP000321085">
    <property type="component" value="Unassembled WGS sequence"/>
</dbReference>
<evidence type="ECO:0000313" key="2">
    <source>
        <dbReference type="Proteomes" id="UP000321085"/>
    </source>
</evidence>
<organism evidence="1 2">
    <name type="scientific">Microvirga aerophila</name>
    <dbReference type="NCBI Taxonomy" id="670291"/>
    <lineage>
        <taxon>Bacteria</taxon>
        <taxon>Pseudomonadati</taxon>
        <taxon>Pseudomonadota</taxon>
        <taxon>Alphaproteobacteria</taxon>
        <taxon>Hyphomicrobiales</taxon>
        <taxon>Methylobacteriaceae</taxon>
        <taxon>Microvirga</taxon>
    </lineage>
</organism>
<proteinExistence type="predicted"/>
<sequence>MATISNDDVEFEAREMLRERIERTAWFHHGMTEEQRQDAIKQDVDRHWPLLALDAAKRLVDRVANDASKGLQEIPNE</sequence>
<dbReference type="AlphaFoldDB" id="A0A512BU53"/>
<dbReference type="EMBL" id="BJYU01000040">
    <property type="protein sequence ID" value="GEO15337.1"/>
    <property type="molecule type" value="Genomic_DNA"/>
</dbReference>
<name>A0A512BU53_9HYPH</name>
<accession>A0A512BU53</accession>
<gene>
    <name evidence="1" type="ORF">MAE02_30330</name>
</gene>
<evidence type="ECO:0000313" key="1">
    <source>
        <dbReference type="EMBL" id="GEO15337.1"/>
    </source>
</evidence>
<comment type="caution">
    <text evidence="1">The sequence shown here is derived from an EMBL/GenBank/DDBJ whole genome shotgun (WGS) entry which is preliminary data.</text>
</comment>
<reference evidence="1 2" key="1">
    <citation type="submission" date="2019-07" db="EMBL/GenBank/DDBJ databases">
        <title>Whole genome shotgun sequence of Microvirga aerophila NBRC 106136.</title>
        <authorList>
            <person name="Hosoyama A."/>
            <person name="Uohara A."/>
            <person name="Ohji S."/>
            <person name="Ichikawa N."/>
        </authorList>
    </citation>
    <scope>NUCLEOTIDE SEQUENCE [LARGE SCALE GENOMIC DNA]</scope>
    <source>
        <strain evidence="1 2">NBRC 106136</strain>
    </source>
</reference>
<protein>
    <submittedName>
        <fullName evidence="1">Uncharacterized protein</fullName>
    </submittedName>
</protein>
<dbReference type="RefSeq" id="WP_147021798.1">
    <property type="nucleotide sequence ID" value="NZ_BJYU01000040.1"/>
</dbReference>